<sequence length="152" mass="16985">MLVRRVQVQYLLLYLWKQQIILCCTSTGVASVGKGKRKSSPKKKVNTSARSNRANNKRSALSLEPCRLPASGRATPGPDRVPPIHIYSTCKPPQLCARAAWLSLSDRAYSRTAGYFAAARYLRRGANTSPRLDGFTTGYNWFYCCSMTPDYL</sequence>
<evidence type="ECO:0000313" key="3">
    <source>
        <dbReference type="Proteomes" id="UP001177670"/>
    </source>
</evidence>
<protein>
    <submittedName>
        <fullName evidence="2">Uncharacterized protein</fullName>
    </submittedName>
</protein>
<name>A0AA40KVX9_9HYME</name>
<feature type="compositionally biased region" description="Basic residues" evidence="1">
    <location>
        <begin position="34"/>
        <end position="45"/>
    </location>
</feature>
<gene>
    <name evidence="2" type="ORF">K0M31_007590</name>
</gene>
<reference evidence="2" key="1">
    <citation type="submission" date="2021-10" db="EMBL/GenBank/DDBJ databases">
        <title>Melipona bicolor Genome sequencing and assembly.</title>
        <authorList>
            <person name="Araujo N.S."/>
            <person name="Arias M.C."/>
        </authorList>
    </citation>
    <scope>NUCLEOTIDE SEQUENCE</scope>
    <source>
        <strain evidence="2">USP_2M_L1-L4_2017</strain>
        <tissue evidence="2">Whole body</tissue>
    </source>
</reference>
<organism evidence="2 3">
    <name type="scientific">Melipona bicolor</name>
    <dbReference type="NCBI Taxonomy" id="60889"/>
    <lineage>
        <taxon>Eukaryota</taxon>
        <taxon>Metazoa</taxon>
        <taxon>Ecdysozoa</taxon>
        <taxon>Arthropoda</taxon>
        <taxon>Hexapoda</taxon>
        <taxon>Insecta</taxon>
        <taxon>Pterygota</taxon>
        <taxon>Neoptera</taxon>
        <taxon>Endopterygota</taxon>
        <taxon>Hymenoptera</taxon>
        <taxon>Apocrita</taxon>
        <taxon>Aculeata</taxon>
        <taxon>Apoidea</taxon>
        <taxon>Anthophila</taxon>
        <taxon>Apidae</taxon>
        <taxon>Melipona</taxon>
    </lineage>
</organism>
<keyword evidence="3" id="KW-1185">Reference proteome</keyword>
<proteinExistence type="predicted"/>
<feature type="compositionally biased region" description="Polar residues" evidence="1">
    <location>
        <begin position="46"/>
        <end position="59"/>
    </location>
</feature>
<evidence type="ECO:0000256" key="1">
    <source>
        <dbReference type="SAM" id="MobiDB-lite"/>
    </source>
</evidence>
<dbReference type="Proteomes" id="UP001177670">
    <property type="component" value="Unassembled WGS sequence"/>
</dbReference>
<evidence type="ECO:0000313" key="2">
    <source>
        <dbReference type="EMBL" id="KAK1134819.1"/>
    </source>
</evidence>
<feature type="region of interest" description="Disordered" evidence="1">
    <location>
        <begin position="31"/>
        <end position="62"/>
    </location>
</feature>
<dbReference type="AlphaFoldDB" id="A0AA40KVX9"/>
<comment type="caution">
    <text evidence="2">The sequence shown here is derived from an EMBL/GenBank/DDBJ whole genome shotgun (WGS) entry which is preliminary data.</text>
</comment>
<dbReference type="EMBL" id="JAHYIQ010000002">
    <property type="protein sequence ID" value="KAK1134819.1"/>
    <property type="molecule type" value="Genomic_DNA"/>
</dbReference>
<accession>A0AA40KVX9</accession>